<protein>
    <submittedName>
        <fullName evidence="4">ShTK domain protein</fullName>
    </submittedName>
</protein>
<feature type="chain" id="PRO_5002335761" evidence="2">
    <location>
        <begin position="22"/>
        <end position="181"/>
    </location>
</feature>
<proteinExistence type="predicted"/>
<sequence length="181" mass="20472">MLNIWVLLATIHCTTSPTTIAAATTGVSGIIDPRCTVPSKGALKFSHEAVNCDNELSDDECRMFYSIEVKENDDKDRDKKCYEKVTDAYIACSAVTREMCKDPMWKPILVENCPKTCGFCRETNAVTIGFEIIFAIIHYILLLRKNSFVANSAICAANIRQRLRYDIPSPSITVYQQYRKR</sequence>
<accession>A0A0D8XBY1</accession>
<dbReference type="EMBL" id="KN716708">
    <property type="protein sequence ID" value="KJH42103.1"/>
    <property type="molecule type" value="Genomic_DNA"/>
</dbReference>
<name>A0A0D8XBY1_DICVI</name>
<evidence type="ECO:0000313" key="5">
    <source>
        <dbReference type="Proteomes" id="UP000053766"/>
    </source>
</evidence>
<dbReference type="InterPro" id="IPR003582">
    <property type="entry name" value="ShKT_dom"/>
</dbReference>
<reference evidence="5" key="2">
    <citation type="journal article" date="2016" name="Sci. Rep.">
        <title>Dictyocaulus viviparus genome, variome and transcriptome elucidate lungworm biology and support future intervention.</title>
        <authorList>
            <person name="McNulty S.N."/>
            <person name="Strube C."/>
            <person name="Rosa B.A."/>
            <person name="Martin J.C."/>
            <person name="Tyagi R."/>
            <person name="Choi Y.J."/>
            <person name="Wang Q."/>
            <person name="Hallsworth Pepin K."/>
            <person name="Zhang X."/>
            <person name="Ozersky P."/>
            <person name="Wilson R.K."/>
            <person name="Sternberg P.W."/>
            <person name="Gasser R.B."/>
            <person name="Mitreva M."/>
        </authorList>
    </citation>
    <scope>NUCLEOTIDE SEQUENCE [LARGE SCALE GENOMIC DNA]</scope>
    <source>
        <strain evidence="5">HannoverDv2000</strain>
    </source>
</reference>
<evidence type="ECO:0000313" key="4">
    <source>
        <dbReference type="EMBL" id="KJH42103.1"/>
    </source>
</evidence>
<evidence type="ECO:0000259" key="3">
    <source>
        <dbReference type="PROSITE" id="PS51670"/>
    </source>
</evidence>
<dbReference type="Gene3D" id="1.10.10.1940">
    <property type="match status" value="1"/>
</dbReference>
<comment type="caution">
    <text evidence="1">Lacks conserved residue(s) required for the propagation of feature annotation.</text>
</comment>
<dbReference type="PROSITE" id="PS51670">
    <property type="entry name" value="SHKT"/>
    <property type="match status" value="1"/>
</dbReference>
<evidence type="ECO:0000256" key="1">
    <source>
        <dbReference type="PROSITE-ProRule" id="PRU01005"/>
    </source>
</evidence>
<organism evidence="4 5">
    <name type="scientific">Dictyocaulus viviparus</name>
    <name type="common">Bovine lungworm</name>
    <dbReference type="NCBI Taxonomy" id="29172"/>
    <lineage>
        <taxon>Eukaryota</taxon>
        <taxon>Metazoa</taxon>
        <taxon>Ecdysozoa</taxon>
        <taxon>Nematoda</taxon>
        <taxon>Chromadorea</taxon>
        <taxon>Rhabditida</taxon>
        <taxon>Rhabditina</taxon>
        <taxon>Rhabditomorpha</taxon>
        <taxon>Strongyloidea</taxon>
        <taxon>Metastrongylidae</taxon>
        <taxon>Dictyocaulus</taxon>
    </lineage>
</organism>
<feature type="signal peptide" evidence="2">
    <location>
        <begin position="1"/>
        <end position="21"/>
    </location>
</feature>
<dbReference type="SMART" id="SM00254">
    <property type="entry name" value="ShKT"/>
    <property type="match status" value="1"/>
</dbReference>
<reference evidence="4 5" key="1">
    <citation type="submission" date="2013-11" db="EMBL/GenBank/DDBJ databases">
        <title>Draft genome of the bovine lungworm Dictyocaulus viviparus.</title>
        <authorList>
            <person name="Mitreva M."/>
        </authorList>
    </citation>
    <scope>NUCLEOTIDE SEQUENCE [LARGE SCALE GENOMIC DNA]</scope>
    <source>
        <strain evidence="4 5">HannoverDv2000</strain>
    </source>
</reference>
<dbReference type="Pfam" id="PF01549">
    <property type="entry name" value="ShK"/>
    <property type="match status" value="1"/>
</dbReference>
<dbReference type="Proteomes" id="UP000053766">
    <property type="component" value="Unassembled WGS sequence"/>
</dbReference>
<feature type="domain" description="ShKT" evidence="3">
    <location>
        <begin position="83"/>
        <end position="120"/>
    </location>
</feature>
<evidence type="ECO:0000256" key="2">
    <source>
        <dbReference type="SAM" id="SignalP"/>
    </source>
</evidence>
<gene>
    <name evidence="4" type="ORF">DICVIV_11907</name>
</gene>
<dbReference type="AlphaFoldDB" id="A0A0D8XBY1"/>
<keyword evidence="2" id="KW-0732">Signal</keyword>
<keyword evidence="5" id="KW-1185">Reference proteome</keyword>